<dbReference type="GO" id="GO:0000287">
    <property type="term" value="F:magnesium ion binding"/>
    <property type="evidence" value="ECO:0007669"/>
    <property type="project" value="TreeGrafter"/>
</dbReference>
<evidence type="ECO:0000256" key="2">
    <source>
        <dbReference type="ARBA" id="ARBA00001946"/>
    </source>
</evidence>
<evidence type="ECO:0000256" key="9">
    <source>
        <dbReference type="ARBA" id="ARBA00078003"/>
    </source>
</evidence>
<dbReference type="InterPro" id="IPR046945">
    <property type="entry name" value="RHMD-like"/>
</dbReference>
<dbReference type="Pfam" id="PF13378">
    <property type="entry name" value="MR_MLE_C"/>
    <property type="match status" value="1"/>
</dbReference>
<accession>A0A3B5M250</accession>
<keyword evidence="5" id="KW-0460">Magnesium</keyword>
<dbReference type="PANTHER" id="PTHR13794:SF58">
    <property type="entry name" value="MITOCHONDRIAL ENOLASE SUPERFAMILY MEMBER 1"/>
    <property type="match status" value="1"/>
</dbReference>
<dbReference type="SUPFAM" id="SSF51604">
    <property type="entry name" value="Enolase C-terminal domain-like"/>
    <property type="match status" value="1"/>
</dbReference>
<dbReference type="GO" id="GO:0009063">
    <property type="term" value="P:amino acid catabolic process"/>
    <property type="evidence" value="ECO:0007669"/>
    <property type="project" value="InterPro"/>
</dbReference>
<dbReference type="GeneTree" id="ENSGT00390000014290"/>
<dbReference type="InterPro" id="IPR029017">
    <property type="entry name" value="Enolase-like_N"/>
</dbReference>
<dbReference type="InterPro" id="IPR036849">
    <property type="entry name" value="Enolase-like_C_sf"/>
</dbReference>
<dbReference type="PANTHER" id="PTHR13794">
    <property type="entry name" value="ENOLASE SUPERFAMILY, MANDELATE RACEMASE"/>
    <property type="match status" value="1"/>
</dbReference>
<reference evidence="11" key="1">
    <citation type="submission" date="2025-08" db="UniProtKB">
        <authorList>
            <consortium name="Ensembl"/>
        </authorList>
    </citation>
    <scope>IDENTIFICATION</scope>
</reference>
<dbReference type="EC" id="4.2.1.68" evidence="3"/>
<dbReference type="PROSITE" id="PS00909">
    <property type="entry name" value="MR_MLE_2"/>
    <property type="match status" value="1"/>
</dbReference>
<evidence type="ECO:0000259" key="10">
    <source>
        <dbReference type="SMART" id="SM00922"/>
    </source>
</evidence>
<dbReference type="Proteomes" id="UP000261380">
    <property type="component" value="Unplaced"/>
</dbReference>
<dbReference type="Gene3D" id="3.20.20.120">
    <property type="entry name" value="Enolase-like C-terminal domain"/>
    <property type="match status" value="1"/>
</dbReference>
<keyword evidence="4" id="KW-0479">Metal-binding</keyword>
<dbReference type="SFLD" id="SFLDS00001">
    <property type="entry name" value="Enolase"/>
    <property type="match status" value="1"/>
</dbReference>
<organism evidence="11 12">
    <name type="scientific">Xiphophorus couchianus</name>
    <name type="common">Monterrey platyfish</name>
    <dbReference type="NCBI Taxonomy" id="32473"/>
    <lineage>
        <taxon>Eukaryota</taxon>
        <taxon>Metazoa</taxon>
        <taxon>Chordata</taxon>
        <taxon>Craniata</taxon>
        <taxon>Vertebrata</taxon>
        <taxon>Euteleostomi</taxon>
        <taxon>Actinopterygii</taxon>
        <taxon>Neopterygii</taxon>
        <taxon>Teleostei</taxon>
        <taxon>Neoteleostei</taxon>
        <taxon>Acanthomorphata</taxon>
        <taxon>Ovalentaria</taxon>
        <taxon>Atherinomorphae</taxon>
        <taxon>Cyprinodontiformes</taxon>
        <taxon>Poeciliidae</taxon>
        <taxon>Poeciliinae</taxon>
        <taxon>Xiphophorus</taxon>
    </lineage>
</organism>
<evidence type="ECO:0000256" key="1">
    <source>
        <dbReference type="ARBA" id="ARBA00001737"/>
    </source>
</evidence>
<evidence type="ECO:0000256" key="7">
    <source>
        <dbReference type="ARBA" id="ARBA00061144"/>
    </source>
</evidence>
<proteinExistence type="inferred from homology"/>
<dbReference type="AlphaFoldDB" id="A0A3B5M250"/>
<dbReference type="Ensembl" id="ENSXCOT00000015845.1">
    <property type="protein sequence ID" value="ENSXCOP00000015651.1"/>
    <property type="gene ID" value="ENSXCOG00000011815.1"/>
</dbReference>
<evidence type="ECO:0000256" key="3">
    <source>
        <dbReference type="ARBA" id="ARBA00013142"/>
    </source>
</evidence>
<evidence type="ECO:0000313" key="12">
    <source>
        <dbReference type="Proteomes" id="UP000261380"/>
    </source>
</evidence>
<feature type="domain" description="Mandelate racemase/muconate lactonizing enzyme C-terminal" evidence="10">
    <location>
        <begin position="165"/>
        <end position="261"/>
    </location>
</feature>
<comment type="catalytic activity">
    <reaction evidence="1">
        <text>L-fuconate = 2-dehydro-3-deoxy-L-fuconate + H2O</text>
        <dbReference type="Rhea" id="RHEA:22772"/>
        <dbReference type="ChEBI" id="CHEBI:15377"/>
        <dbReference type="ChEBI" id="CHEBI:21291"/>
        <dbReference type="ChEBI" id="CHEBI:37448"/>
        <dbReference type="EC" id="4.2.1.68"/>
    </reaction>
</comment>
<protein>
    <recommendedName>
        <fullName evidence="8">Mitochondrial enolase superfamily member 1</fullName>
        <ecNumber evidence="3">4.2.1.68</ecNumber>
    </recommendedName>
    <alternativeName>
        <fullName evidence="9">L-fuconate dehydratase</fullName>
    </alternativeName>
</protein>
<dbReference type="STRING" id="32473.ENSXCOP00000015651"/>
<keyword evidence="6" id="KW-0456">Lyase</keyword>
<dbReference type="GO" id="GO:0050023">
    <property type="term" value="F:L-fuconate dehydratase activity"/>
    <property type="evidence" value="ECO:0007669"/>
    <property type="project" value="UniProtKB-EC"/>
</dbReference>
<evidence type="ECO:0000313" key="11">
    <source>
        <dbReference type="Ensembl" id="ENSXCOP00000015651.1"/>
    </source>
</evidence>
<sequence length="404" mass="45380">MLQKITHLTVRDVRFPTSLEQHGSDAMHMDPDYSAAYVVLDTDSGLKGFGLTFTLGKGTEIVVRAVQALAGLVVGKSLHDIVSNFRGFYRLLTSDGQMRWVSWDGSETHKGFSIFNLSAPWWLLDFFPSEDLFNCIDFSHLLEDLMMNQGYPAYTTSCAWLGYSDQQLKQLCTDALQHGWTRFKVKVGADLEDDIRRCRLIRQMIGPSNTLMIDANQRWDVAEAISWVTRLAEVKPLWIEEPTSPDDILGHAAISKALAPLGIGVASGEQCHNRVMFKQFLQASALQFVQIDSCRLGSVNENLAVLLMAHKFKVPVCPHAGGVGLCELVQHLILFDYICVSADLSGRMCEYVDHLHEHFTSPAVIQNAHYLTPKDPGYSCEMLESSVKRHEYPEGDVWKLQINK</sequence>
<comment type="cofactor">
    <cofactor evidence="2">
        <name>Mg(2+)</name>
        <dbReference type="ChEBI" id="CHEBI:18420"/>
    </cofactor>
</comment>
<gene>
    <name evidence="11" type="primary">ENOSF1</name>
</gene>
<dbReference type="InterPro" id="IPR029065">
    <property type="entry name" value="Enolase_C-like"/>
</dbReference>
<dbReference type="SUPFAM" id="SSF54826">
    <property type="entry name" value="Enolase N-terminal domain-like"/>
    <property type="match status" value="1"/>
</dbReference>
<evidence type="ECO:0000256" key="4">
    <source>
        <dbReference type="ARBA" id="ARBA00022723"/>
    </source>
</evidence>
<comment type="similarity">
    <text evidence="7">Belongs to the mandelate racemase/muconate lactonizing enzyme family. ENOSF1 subfamily.</text>
</comment>
<dbReference type="Gene3D" id="3.30.390.10">
    <property type="entry name" value="Enolase-like, N-terminal domain"/>
    <property type="match status" value="1"/>
</dbReference>
<dbReference type="FunFam" id="3.20.20.120:FF:000007">
    <property type="entry name" value="Mitochondrial enolase superfamily member 1"/>
    <property type="match status" value="1"/>
</dbReference>
<evidence type="ECO:0000256" key="6">
    <source>
        <dbReference type="ARBA" id="ARBA00023239"/>
    </source>
</evidence>
<keyword evidence="12" id="KW-1185">Reference proteome</keyword>
<reference evidence="11" key="2">
    <citation type="submission" date="2025-09" db="UniProtKB">
        <authorList>
            <consortium name="Ensembl"/>
        </authorList>
    </citation>
    <scope>IDENTIFICATION</scope>
</reference>
<dbReference type="GO" id="GO:0016052">
    <property type="term" value="P:carbohydrate catabolic process"/>
    <property type="evidence" value="ECO:0007669"/>
    <property type="project" value="TreeGrafter"/>
</dbReference>
<evidence type="ECO:0000256" key="8">
    <source>
        <dbReference type="ARBA" id="ARBA00073815"/>
    </source>
</evidence>
<dbReference type="InterPro" id="IPR018110">
    <property type="entry name" value="Mandel_Rmase/mucon_lact_enz_CS"/>
</dbReference>
<dbReference type="InterPro" id="IPR013342">
    <property type="entry name" value="Mandelate_racemase_C"/>
</dbReference>
<dbReference type="SMART" id="SM00922">
    <property type="entry name" value="MR_MLE"/>
    <property type="match status" value="1"/>
</dbReference>
<name>A0A3B5M250_9TELE</name>
<evidence type="ECO:0000256" key="5">
    <source>
        <dbReference type="ARBA" id="ARBA00022842"/>
    </source>
</evidence>